<dbReference type="CDD" id="cd00093">
    <property type="entry name" value="HTH_XRE"/>
    <property type="match status" value="1"/>
</dbReference>
<sequence length="113" mass="12875">MTGHHSFSNLKKDLSPTRIAKITTKTAQLKQEMALNELRQALKISQAELAEKLQVKQPAISRLEKRTDMYVSHLRQVIQAMGGELEIVARFNNGEVKINNFSEFNHTDIQSKI</sequence>
<comment type="caution">
    <text evidence="2">The sequence shown here is derived from an EMBL/GenBank/DDBJ whole genome shotgun (WGS) entry which is preliminary data.</text>
</comment>
<dbReference type="Gene3D" id="1.10.260.40">
    <property type="entry name" value="lambda repressor-like DNA-binding domains"/>
    <property type="match status" value="1"/>
</dbReference>
<proteinExistence type="predicted"/>
<keyword evidence="3" id="KW-1185">Reference proteome</keyword>
<gene>
    <name evidence="2" type="ORF">IQ247_29615</name>
</gene>
<evidence type="ECO:0000313" key="3">
    <source>
        <dbReference type="Proteomes" id="UP000620559"/>
    </source>
</evidence>
<feature type="domain" description="HTH cro/C1-type" evidence="1">
    <location>
        <begin position="35"/>
        <end position="65"/>
    </location>
</feature>
<dbReference type="InterPro" id="IPR010982">
    <property type="entry name" value="Lambda_DNA-bd_dom_sf"/>
</dbReference>
<name>A0A8J7F6X0_9CYAN</name>
<protein>
    <submittedName>
        <fullName evidence="2">XRE family transcriptional regulator</fullName>
    </submittedName>
</protein>
<dbReference type="GO" id="GO:0003677">
    <property type="term" value="F:DNA binding"/>
    <property type="evidence" value="ECO:0007669"/>
    <property type="project" value="InterPro"/>
</dbReference>
<dbReference type="InterPro" id="IPR001387">
    <property type="entry name" value="Cro/C1-type_HTH"/>
</dbReference>
<dbReference type="Proteomes" id="UP000620559">
    <property type="component" value="Unassembled WGS sequence"/>
</dbReference>
<evidence type="ECO:0000313" key="2">
    <source>
        <dbReference type="EMBL" id="MBE9216763.1"/>
    </source>
</evidence>
<dbReference type="Pfam" id="PF13744">
    <property type="entry name" value="HTH_37"/>
    <property type="match status" value="1"/>
</dbReference>
<evidence type="ECO:0000259" key="1">
    <source>
        <dbReference type="PROSITE" id="PS50943"/>
    </source>
</evidence>
<reference evidence="2" key="1">
    <citation type="submission" date="2020-10" db="EMBL/GenBank/DDBJ databases">
        <authorList>
            <person name="Castelo-Branco R."/>
            <person name="Eusebio N."/>
            <person name="Adriana R."/>
            <person name="Vieira A."/>
            <person name="Brugerolle De Fraissinette N."/>
            <person name="Rezende De Castro R."/>
            <person name="Schneider M.P."/>
            <person name="Vasconcelos V."/>
            <person name="Leao P.N."/>
        </authorList>
    </citation>
    <scope>NUCLEOTIDE SEQUENCE</scope>
    <source>
        <strain evidence="2">LEGE 06105</strain>
    </source>
</reference>
<organism evidence="2 3">
    <name type="scientific">Plectonema cf. radiosum LEGE 06105</name>
    <dbReference type="NCBI Taxonomy" id="945769"/>
    <lineage>
        <taxon>Bacteria</taxon>
        <taxon>Bacillati</taxon>
        <taxon>Cyanobacteriota</taxon>
        <taxon>Cyanophyceae</taxon>
        <taxon>Oscillatoriophycideae</taxon>
        <taxon>Oscillatoriales</taxon>
        <taxon>Microcoleaceae</taxon>
        <taxon>Plectonema</taxon>
    </lineage>
</organism>
<dbReference type="AlphaFoldDB" id="A0A8J7F6X0"/>
<accession>A0A8J7F6X0</accession>
<dbReference type="SMART" id="SM00530">
    <property type="entry name" value="HTH_XRE"/>
    <property type="match status" value="1"/>
</dbReference>
<dbReference type="PROSITE" id="PS50943">
    <property type="entry name" value="HTH_CROC1"/>
    <property type="match status" value="1"/>
</dbReference>
<dbReference type="InterPro" id="IPR039554">
    <property type="entry name" value="HigA2-like_HTH"/>
</dbReference>
<dbReference type="SUPFAM" id="SSF47413">
    <property type="entry name" value="lambda repressor-like DNA-binding domains"/>
    <property type="match status" value="1"/>
</dbReference>
<dbReference type="RefSeq" id="WP_193925531.1">
    <property type="nucleotide sequence ID" value="NZ_JADEWL010000202.1"/>
</dbReference>
<dbReference type="EMBL" id="JADEWL010000202">
    <property type="protein sequence ID" value="MBE9216763.1"/>
    <property type="molecule type" value="Genomic_DNA"/>
</dbReference>